<keyword evidence="2" id="KW-1185">Reference proteome</keyword>
<dbReference type="Proteomes" id="UP000295727">
    <property type="component" value="Plasmid unnamed1"/>
</dbReference>
<dbReference type="KEGG" id="ppai:E1956_45370"/>
<dbReference type="RefSeq" id="WP_134760626.1">
    <property type="nucleotide sequence ID" value="NZ_CP038152.1"/>
</dbReference>
<dbReference type="OrthoDB" id="8778896at2"/>
<gene>
    <name evidence="1" type="ORF">E1956_45370</name>
</gene>
<geneLocation type="plasmid" evidence="1 2">
    <name>unnamed1</name>
</geneLocation>
<organism evidence="1 2">
    <name type="scientific">Paraburkholderia pallida</name>
    <dbReference type="NCBI Taxonomy" id="2547399"/>
    <lineage>
        <taxon>Bacteria</taxon>
        <taxon>Pseudomonadati</taxon>
        <taxon>Pseudomonadota</taxon>
        <taxon>Betaproteobacteria</taxon>
        <taxon>Burkholderiales</taxon>
        <taxon>Burkholderiaceae</taxon>
        <taxon>Paraburkholderia</taxon>
    </lineage>
</organism>
<dbReference type="AlphaFoldDB" id="A0A4P7D816"/>
<keyword evidence="1" id="KW-0614">Plasmid</keyword>
<sequence>MNTLTINDLEESGELDHQEMSNILGGRMKIIGQPAGSLLTSPDGDPVGVYVDGMLQNSVTDGYYHG</sequence>
<name>A0A4P7D816_9BURK</name>
<evidence type="ECO:0000313" key="1">
    <source>
        <dbReference type="EMBL" id="QBR04338.1"/>
    </source>
</evidence>
<protein>
    <submittedName>
        <fullName evidence="1">Uncharacterized protein</fullName>
    </submittedName>
</protein>
<accession>A0A4P7D816</accession>
<proteinExistence type="predicted"/>
<reference evidence="1 2" key="1">
    <citation type="submission" date="2019-03" db="EMBL/GenBank/DDBJ databases">
        <title>Paraburkholderia sp. 7MH5, isolated from subtropical forest soil.</title>
        <authorList>
            <person name="Gao Z.-H."/>
            <person name="Qiu L.-H."/>
        </authorList>
    </citation>
    <scope>NUCLEOTIDE SEQUENCE [LARGE SCALE GENOMIC DNA]</scope>
    <source>
        <strain evidence="1 2">7MH5</strain>
        <plasmid evidence="1 2">unnamed1</plasmid>
    </source>
</reference>
<dbReference type="EMBL" id="CP038152">
    <property type="protein sequence ID" value="QBR04338.1"/>
    <property type="molecule type" value="Genomic_DNA"/>
</dbReference>
<evidence type="ECO:0000313" key="2">
    <source>
        <dbReference type="Proteomes" id="UP000295727"/>
    </source>
</evidence>
<dbReference type="GeneID" id="39649858"/>